<name>A0A1G4PG73_9HYPH</name>
<gene>
    <name evidence="1" type="ORF">SAMN05660859_0542</name>
</gene>
<dbReference type="Proteomes" id="UP000198889">
    <property type="component" value="Unassembled WGS sequence"/>
</dbReference>
<dbReference type="RefSeq" id="WP_091435902.1">
    <property type="nucleotide sequence ID" value="NZ_FMTP01000001.1"/>
</dbReference>
<dbReference type="STRING" id="177413.SAMN05660859_0542"/>
<dbReference type="EMBL" id="FMTP01000001">
    <property type="protein sequence ID" value="SCW31312.1"/>
    <property type="molecule type" value="Genomic_DNA"/>
</dbReference>
<organism evidence="1 2">
    <name type="scientific">Ancylobacter rudongensis</name>
    <dbReference type="NCBI Taxonomy" id="177413"/>
    <lineage>
        <taxon>Bacteria</taxon>
        <taxon>Pseudomonadati</taxon>
        <taxon>Pseudomonadota</taxon>
        <taxon>Alphaproteobacteria</taxon>
        <taxon>Hyphomicrobiales</taxon>
        <taxon>Xanthobacteraceae</taxon>
        <taxon>Ancylobacter</taxon>
    </lineage>
</organism>
<reference evidence="2" key="1">
    <citation type="submission" date="2016-10" db="EMBL/GenBank/DDBJ databases">
        <authorList>
            <person name="Varghese N."/>
            <person name="Submissions S."/>
        </authorList>
    </citation>
    <scope>NUCLEOTIDE SEQUENCE [LARGE SCALE GENOMIC DNA]</scope>
    <source>
        <strain evidence="2">CGMCC 1.1761</strain>
    </source>
</reference>
<evidence type="ECO:0000313" key="2">
    <source>
        <dbReference type="Proteomes" id="UP000198889"/>
    </source>
</evidence>
<dbReference type="AlphaFoldDB" id="A0A1G4PG73"/>
<accession>A0A1G4PG73</accession>
<protein>
    <recommendedName>
        <fullName evidence="3">DUF2946 domain-containing protein</fullName>
    </recommendedName>
</protein>
<evidence type="ECO:0000313" key="1">
    <source>
        <dbReference type="EMBL" id="SCW31312.1"/>
    </source>
</evidence>
<keyword evidence="2" id="KW-1185">Reference proteome</keyword>
<sequence>MSATTAMTKETHASGAPLRRLALVFAVAYVLVLQALFGGLASGAHAAGSFTVDAFGQTLCLTSHGDPAAPGEPARHTPDCCLTGCQAAPAAALPPPVAAAVVLPAGPLEARLLPPRAARLARAPERSPGHIRAPPRA</sequence>
<evidence type="ECO:0008006" key="3">
    <source>
        <dbReference type="Google" id="ProtNLM"/>
    </source>
</evidence>
<proteinExistence type="predicted"/>